<dbReference type="Proteomes" id="UP000570678">
    <property type="component" value="Unassembled WGS sequence"/>
</dbReference>
<evidence type="ECO:0000313" key="3">
    <source>
        <dbReference type="Proteomes" id="UP000570678"/>
    </source>
</evidence>
<dbReference type="AlphaFoldDB" id="A0A846YFE5"/>
<proteinExistence type="predicted"/>
<protein>
    <submittedName>
        <fullName evidence="2">Uncharacterized protein</fullName>
    </submittedName>
</protein>
<keyword evidence="1" id="KW-1133">Transmembrane helix</keyword>
<comment type="caution">
    <text evidence="2">The sequence shown here is derived from an EMBL/GenBank/DDBJ whole genome shotgun (WGS) entry which is preliminary data.</text>
</comment>
<name>A0A846YFE5_9NOCA</name>
<sequence>MIRPRGAGYASVMELLVIIGIAVLVAAVVGYRRLTGRRPDEPESPDNDGR</sequence>
<keyword evidence="1" id="KW-0472">Membrane</keyword>
<keyword evidence="3" id="KW-1185">Reference proteome</keyword>
<evidence type="ECO:0000313" key="2">
    <source>
        <dbReference type="EMBL" id="NKY57435.1"/>
    </source>
</evidence>
<dbReference type="RefSeq" id="WP_157116523.1">
    <property type="nucleotide sequence ID" value="NZ_JAAXOT010000007.1"/>
</dbReference>
<feature type="transmembrane region" description="Helical" evidence="1">
    <location>
        <begin position="6"/>
        <end position="29"/>
    </location>
</feature>
<reference evidence="2 3" key="1">
    <citation type="submission" date="2020-04" db="EMBL/GenBank/DDBJ databases">
        <title>MicrobeNet Type strains.</title>
        <authorList>
            <person name="Nicholson A.C."/>
        </authorList>
    </citation>
    <scope>NUCLEOTIDE SEQUENCE [LARGE SCALE GENOMIC DNA]</scope>
    <source>
        <strain evidence="2 3">JCM 3332</strain>
    </source>
</reference>
<accession>A0A846YFE5</accession>
<keyword evidence="1" id="KW-0812">Transmembrane</keyword>
<dbReference type="EMBL" id="JAAXOT010000007">
    <property type="protein sequence ID" value="NKY57435.1"/>
    <property type="molecule type" value="Genomic_DNA"/>
</dbReference>
<organism evidence="2 3">
    <name type="scientific">Nocardia flavorosea</name>
    <dbReference type="NCBI Taxonomy" id="53429"/>
    <lineage>
        <taxon>Bacteria</taxon>
        <taxon>Bacillati</taxon>
        <taxon>Actinomycetota</taxon>
        <taxon>Actinomycetes</taxon>
        <taxon>Mycobacteriales</taxon>
        <taxon>Nocardiaceae</taxon>
        <taxon>Nocardia</taxon>
    </lineage>
</organism>
<evidence type="ECO:0000256" key="1">
    <source>
        <dbReference type="SAM" id="Phobius"/>
    </source>
</evidence>
<gene>
    <name evidence="2" type="ORF">HGA15_14995</name>
</gene>